<dbReference type="GO" id="GO:0000978">
    <property type="term" value="F:RNA polymerase II cis-regulatory region sequence-specific DNA binding"/>
    <property type="evidence" value="ECO:0007669"/>
    <property type="project" value="TreeGrafter"/>
</dbReference>
<evidence type="ECO:0000256" key="6">
    <source>
        <dbReference type="ARBA" id="ARBA00023163"/>
    </source>
</evidence>
<keyword evidence="5" id="KW-0238">DNA-binding</keyword>
<dbReference type="PANTHER" id="PTHR24082:SF283">
    <property type="entry name" value="NUCLEAR HORMONE RECEPTOR HR96"/>
    <property type="match status" value="1"/>
</dbReference>
<evidence type="ECO:0000256" key="2">
    <source>
        <dbReference type="ARBA" id="ARBA00022771"/>
    </source>
</evidence>
<accession>A0A816B554</accession>
<dbReference type="GO" id="GO:0045944">
    <property type="term" value="P:positive regulation of transcription by RNA polymerase II"/>
    <property type="evidence" value="ECO:0007669"/>
    <property type="project" value="TreeGrafter"/>
</dbReference>
<dbReference type="PROSITE" id="PS00031">
    <property type="entry name" value="NUCLEAR_REC_DBD_1"/>
    <property type="match status" value="1"/>
</dbReference>
<evidence type="ECO:0000256" key="8">
    <source>
        <dbReference type="ARBA" id="ARBA00023242"/>
    </source>
</evidence>
<dbReference type="InterPro" id="IPR035500">
    <property type="entry name" value="NHR-like_dom_sf"/>
</dbReference>
<dbReference type="Proteomes" id="UP000681967">
    <property type="component" value="Unassembled WGS sequence"/>
</dbReference>
<keyword evidence="3" id="KW-0862">Zinc</keyword>
<protein>
    <submittedName>
        <fullName evidence="12">Uncharacterized protein</fullName>
    </submittedName>
</protein>
<feature type="domain" description="Nuclear receptor" evidence="10">
    <location>
        <begin position="73"/>
        <end position="149"/>
    </location>
</feature>
<keyword evidence="1" id="KW-0479">Metal-binding</keyword>
<dbReference type="Gene3D" id="3.30.50.10">
    <property type="entry name" value="Erythroid Transcription Factor GATA-1, subunit A"/>
    <property type="match status" value="1"/>
</dbReference>
<proteinExistence type="predicted"/>
<dbReference type="GO" id="GO:0008270">
    <property type="term" value="F:zinc ion binding"/>
    <property type="evidence" value="ECO:0007669"/>
    <property type="project" value="UniProtKB-KW"/>
</dbReference>
<dbReference type="EMBL" id="CAJOBH010002466">
    <property type="protein sequence ID" value="CAF3907986.1"/>
    <property type="molecule type" value="Genomic_DNA"/>
</dbReference>
<dbReference type="InterPro" id="IPR000536">
    <property type="entry name" value="Nucl_hrmn_rcpt_lig-bd"/>
</dbReference>
<keyword evidence="4" id="KW-0805">Transcription regulation</keyword>
<dbReference type="EMBL" id="CAJOBJ010009374">
    <property type="protein sequence ID" value="CAF4136613.1"/>
    <property type="molecule type" value="Genomic_DNA"/>
</dbReference>
<reference evidence="12" key="1">
    <citation type="submission" date="2021-02" db="EMBL/GenBank/DDBJ databases">
        <authorList>
            <person name="Nowell W R."/>
        </authorList>
    </citation>
    <scope>NUCLEOTIDE SEQUENCE</scope>
</reference>
<dbReference type="Proteomes" id="UP000663855">
    <property type="component" value="Unassembled WGS sequence"/>
</dbReference>
<name>A0A816B554_9BILA</name>
<dbReference type="PROSITE" id="PS51843">
    <property type="entry name" value="NR_LBD"/>
    <property type="match status" value="1"/>
</dbReference>
<dbReference type="PROSITE" id="PS51030">
    <property type="entry name" value="NUCLEAR_REC_DBD_2"/>
    <property type="match status" value="1"/>
</dbReference>
<dbReference type="InterPro" id="IPR001628">
    <property type="entry name" value="Znf_hrmn_rcpt"/>
</dbReference>
<evidence type="ECO:0000313" key="14">
    <source>
        <dbReference type="EMBL" id="CAF4136613.1"/>
    </source>
</evidence>
<dbReference type="PANTHER" id="PTHR24082">
    <property type="entry name" value="NUCLEAR HORMONE RECEPTOR"/>
    <property type="match status" value="1"/>
</dbReference>
<organism evidence="12 15">
    <name type="scientific">Rotaria magnacalcarata</name>
    <dbReference type="NCBI Taxonomy" id="392030"/>
    <lineage>
        <taxon>Eukaryota</taxon>
        <taxon>Metazoa</taxon>
        <taxon>Spiralia</taxon>
        <taxon>Gnathifera</taxon>
        <taxon>Rotifera</taxon>
        <taxon>Eurotatoria</taxon>
        <taxon>Bdelloidea</taxon>
        <taxon>Philodinida</taxon>
        <taxon>Philodinidae</taxon>
        <taxon>Rotaria</taxon>
    </lineage>
</organism>
<dbReference type="InterPro" id="IPR050234">
    <property type="entry name" value="Nuclear_hormone_rcpt_NR1"/>
</dbReference>
<keyword evidence="2" id="KW-0863">Zinc-finger</keyword>
<dbReference type="SUPFAM" id="SSF57716">
    <property type="entry name" value="Glucocorticoid receptor-like (DNA-binding domain)"/>
    <property type="match status" value="1"/>
</dbReference>
<evidence type="ECO:0000259" key="10">
    <source>
        <dbReference type="PROSITE" id="PS51030"/>
    </source>
</evidence>
<evidence type="ECO:0000256" key="4">
    <source>
        <dbReference type="ARBA" id="ARBA00023015"/>
    </source>
</evidence>
<dbReference type="Proteomes" id="UP000681720">
    <property type="component" value="Unassembled WGS sequence"/>
</dbReference>
<dbReference type="Pfam" id="PF00105">
    <property type="entry name" value="zf-C4"/>
    <property type="match status" value="1"/>
</dbReference>
<keyword evidence="8" id="KW-0539">Nucleus</keyword>
<evidence type="ECO:0000313" key="15">
    <source>
        <dbReference type="Proteomes" id="UP000663855"/>
    </source>
</evidence>
<evidence type="ECO:0000256" key="7">
    <source>
        <dbReference type="ARBA" id="ARBA00023170"/>
    </source>
</evidence>
<feature type="domain" description="NR LBD" evidence="11">
    <location>
        <begin position="210"/>
        <end position="450"/>
    </location>
</feature>
<gene>
    <name evidence="13" type="ORF">BYL167_LOCUS8826</name>
    <name evidence="12" type="ORF">CJN711_LOCUS35587</name>
    <name evidence="14" type="ORF">GIL414_LOCUS18793</name>
</gene>
<comment type="caution">
    <text evidence="12">The sequence shown here is derived from an EMBL/GenBank/DDBJ whole genome shotgun (WGS) entry which is preliminary data.</text>
</comment>
<evidence type="ECO:0000256" key="3">
    <source>
        <dbReference type="ARBA" id="ARBA00022833"/>
    </source>
</evidence>
<evidence type="ECO:0000256" key="5">
    <source>
        <dbReference type="ARBA" id="ARBA00023125"/>
    </source>
</evidence>
<dbReference type="EMBL" id="CAJNOV010017215">
    <property type="protein sequence ID" value="CAF1603860.1"/>
    <property type="molecule type" value="Genomic_DNA"/>
</dbReference>
<dbReference type="GO" id="GO:0000122">
    <property type="term" value="P:negative regulation of transcription by RNA polymerase II"/>
    <property type="evidence" value="ECO:0007669"/>
    <property type="project" value="TreeGrafter"/>
</dbReference>
<dbReference type="AlphaFoldDB" id="A0A816B554"/>
<evidence type="ECO:0000313" key="13">
    <source>
        <dbReference type="EMBL" id="CAF3907986.1"/>
    </source>
</evidence>
<dbReference type="PRINTS" id="PR00047">
    <property type="entry name" value="STROIDFINGER"/>
</dbReference>
<sequence length="450" mass="51699">MAFEMVPQTSKNPRRIMIITGDESIIKQFQNNSNVSFIKSSIIEPKDNEDELSDLIPPDTNQLSSQRRIKNCFLTCVVCGSSALGYNFDAITCESCKAFFRRNALKDPASLHCRRNSNCEVTLETRRRCSACRLKKCLNGGMKRERLQRAEEKAAKRRFIEANIVSTLQTKPHTNDQKRQSSISKTTKRTDPIELTSIQSHSHRKLLTKEDVDRVESIRNLYEQRIELAARDGLPWDPSAKSTTFLQVVNSRSVPAIRLLAFFRRIPEFNQLNVDDKVTLIKHNLLPLSILNGTLSYKKETDQIVESDSDVPWDSGLLQKAYGDEIFASIKRIFNSFVRIAQYDRRIIQMALIILILNKDFSTNSDSNEPNLNDDMAVYSAQSFYTELLWKYMETSHGFEKSAYIFMELVVKFISWQTIEKQARISIRKALSSTDTNQLLPIMKSLLHMS</sequence>
<dbReference type="Gene3D" id="1.10.565.10">
    <property type="entry name" value="Retinoid X Receptor"/>
    <property type="match status" value="1"/>
</dbReference>
<evidence type="ECO:0000259" key="11">
    <source>
        <dbReference type="PROSITE" id="PS51843"/>
    </source>
</evidence>
<dbReference type="GO" id="GO:0030154">
    <property type="term" value="P:cell differentiation"/>
    <property type="evidence" value="ECO:0007669"/>
    <property type="project" value="TreeGrafter"/>
</dbReference>
<feature type="region of interest" description="Disordered" evidence="9">
    <location>
        <begin position="170"/>
        <end position="191"/>
    </location>
</feature>
<keyword evidence="7" id="KW-0675">Receptor</keyword>
<dbReference type="SUPFAM" id="SSF48508">
    <property type="entry name" value="Nuclear receptor ligand-binding domain"/>
    <property type="match status" value="1"/>
</dbReference>
<dbReference type="SMART" id="SM00399">
    <property type="entry name" value="ZnF_C4"/>
    <property type="match status" value="1"/>
</dbReference>
<keyword evidence="6" id="KW-0804">Transcription</keyword>
<evidence type="ECO:0000256" key="1">
    <source>
        <dbReference type="ARBA" id="ARBA00022723"/>
    </source>
</evidence>
<evidence type="ECO:0000256" key="9">
    <source>
        <dbReference type="SAM" id="MobiDB-lite"/>
    </source>
</evidence>
<dbReference type="GO" id="GO:0004879">
    <property type="term" value="F:nuclear receptor activity"/>
    <property type="evidence" value="ECO:0007669"/>
    <property type="project" value="TreeGrafter"/>
</dbReference>
<evidence type="ECO:0000313" key="12">
    <source>
        <dbReference type="EMBL" id="CAF1603860.1"/>
    </source>
</evidence>
<dbReference type="InterPro" id="IPR013088">
    <property type="entry name" value="Znf_NHR/GATA"/>
</dbReference>